<dbReference type="GeneID" id="74568362"/>
<keyword evidence="2" id="KW-1185">Reference proteome</keyword>
<dbReference type="AlphaFoldDB" id="A0A915SKD8"/>
<proteinExistence type="predicted"/>
<dbReference type="RefSeq" id="WP_258392895.1">
    <property type="nucleotide sequence ID" value="NZ_AP019769.1"/>
</dbReference>
<reference evidence="2" key="1">
    <citation type="journal article" date="2022" name="Int. J. Syst. Evol. Microbiol.">
        <title>Nanobdella aerobiophila gen. nov., sp. nov., a thermoacidophilic, obligate ectosymbiotic archaeon, and proposal of Nanobdellaceae fam. nov., Nanobdellales ord. nov. and Nanobdellia class. nov.</title>
        <authorList>
            <person name="Kato S."/>
            <person name="Ogasawara A."/>
            <person name="Itoh T."/>
            <person name="Sakai H.D."/>
            <person name="Shimizu M."/>
            <person name="Yuki M."/>
            <person name="Kaneko M."/>
            <person name="Takashina T."/>
            <person name="Ohkuma M."/>
        </authorList>
    </citation>
    <scope>NUCLEOTIDE SEQUENCE [LARGE SCALE GENOMIC DNA]</scope>
    <source>
        <strain evidence="2">MJ1</strain>
    </source>
</reference>
<organism evidence="1 2">
    <name type="scientific">Nanobdella aerobiophila</name>
    <dbReference type="NCBI Taxonomy" id="2586965"/>
    <lineage>
        <taxon>Archaea</taxon>
        <taxon>Nanobdellota</taxon>
        <taxon>Nanobdellia</taxon>
        <taxon>Nanobdellales</taxon>
        <taxon>Nanobdellaceae</taxon>
        <taxon>Nanobdella</taxon>
    </lineage>
</organism>
<name>A0A915SKD8_9ARCH</name>
<sequence>MEILIIGNKIDIEDGNVNIKKEKNRLSVEYNKIIESYQYNDLKINWSVKINFIYNKIKYIESTRDIYVYDYTQINDKDKIYNFNRLVYLGYSLKEYREIEIKKNGIYLLSPSEKVSLGNGRIETDFGSKLIEEDKVSKDLLLLSDGLLIFNNTI</sequence>
<gene>
    <name evidence="1" type="ORF">MJ1_0416</name>
</gene>
<dbReference type="KEGG" id="naer:MJ1_0416"/>
<dbReference type="Proteomes" id="UP001055553">
    <property type="component" value="Chromosome"/>
</dbReference>
<protein>
    <submittedName>
        <fullName evidence="1">Uncharacterized protein</fullName>
    </submittedName>
</protein>
<dbReference type="EMBL" id="AP019769">
    <property type="protein sequence ID" value="BBL45578.1"/>
    <property type="molecule type" value="Genomic_DNA"/>
</dbReference>
<accession>A0A915SKD8</accession>
<evidence type="ECO:0000313" key="1">
    <source>
        <dbReference type="EMBL" id="BBL45578.1"/>
    </source>
</evidence>
<evidence type="ECO:0000313" key="2">
    <source>
        <dbReference type="Proteomes" id="UP001055553"/>
    </source>
</evidence>